<dbReference type="InterPro" id="IPR003690">
    <property type="entry name" value="MTERF"/>
</dbReference>
<dbReference type="Proteomes" id="UP000198406">
    <property type="component" value="Unassembled WGS sequence"/>
</dbReference>
<dbReference type="PANTHER" id="PTHR13068">
    <property type="entry name" value="CGI-12 PROTEIN-RELATED"/>
    <property type="match status" value="1"/>
</dbReference>
<dbReference type="EMBL" id="BDSP01000107">
    <property type="protein sequence ID" value="GAX16525.1"/>
    <property type="molecule type" value="Genomic_DNA"/>
</dbReference>
<sequence>MKREFSTFYVSKVSWVVCWLSMVGPTQGFASGVSPQLSVDRPVRYRVFGCFKDSPPPSALFANLSKKQRMQLKSEEGHDNVFHIESLDDDSNDFDAEDNETEFVETKDNNNFYDDDDYSPLSTAESFSLETSNAAGLTGVSYFYLRNELGLSEEAMWRITYQAGSALGMTANTVKKKVEVLRQRMSLGDKDIRSLLERQPTILHLHAERNIGMKLDFLAQELDADKQSLRELVLAAPSLINYSATNLERKVRFFTKHLGFTVVECRHLWTAEPKLVYAGVQSGLIPRMKFFLNELGLRKDQLRGIIKKNPRLLLYSVDMNLIPKLVFHLILTLNMEPSKVRKIILSYPNYLDYNLDDHILPITRYFIQDLEYSSNEFSVILYKFPRVMTNSLRRIKSVVGYLRYQVGLSGAQVKRLLYQSPQIVSLRNEHLHQQIESLQLLFDLSDEEATRVMVAMPTLLVLSVSQNLEPKRTYLLEAFGDNRAAVKAAVLRLPTLLGYSLEKRIRPRVEAILDRKLDPSIITVGIPMTQDNFDVWLMRKTNKIEMRGAQHGKIKRK</sequence>
<dbReference type="OrthoDB" id="187447at2759"/>
<dbReference type="Pfam" id="PF02536">
    <property type="entry name" value="mTERF"/>
    <property type="match status" value="2"/>
</dbReference>
<proteinExistence type="inferred from homology"/>
<evidence type="ECO:0000313" key="4">
    <source>
        <dbReference type="EMBL" id="GAX16525.1"/>
    </source>
</evidence>
<feature type="chain" id="PRO_5012012344" evidence="3">
    <location>
        <begin position="29"/>
        <end position="557"/>
    </location>
</feature>
<keyword evidence="5" id="KW-1185">Reference proteome</keyword>
<dbReference type="AlphaFoldDB" id="A0A1Z5JR75"/>
<organism evidence="4 5">
    <name type="scientific">Fistulifera solaris</name>
    <name type="common">Oleaginous diatom</name>
    <dbReference type="NCBI Taxonomy" id="1519565"/>
    <lineage>
        <taxon>Eukaryota</taxon>
        <taxon>Sar</taxon>
        <taxon>Stramenopiles</taxon>
        <taxon>Ochrophyta</taxon>
        <taxon>Bacillariophyta</taxon>
        <taxon>Bacillariophyceae</taxon>
        <taxon>Bacillariophycidae</taxon>
        <taxon>Naviculales</taxon>
        <taxon>Naviculaceae</taxon>
        <taxon>Fistulifera</taxon>
    </lineage>
</organism>
<comment type="similarity">
    <text evidence="1">Belongs to the mTERF family.</text>
</comment>
<evidence type="ECO:0000256" key="2">
    <source>
        <dbReference type="ARBA" id="ARBA00022946"/>
    </source>
</evidence>
<dbReference type="InParanoid" id="A0A1Z5JR75"/>
<evidence type="ECO:0000256" key="3">
    <source>
        <dbReference type="SAM" id="SignalP"/>
    </source>
</evidence>
<keyword evidence="2" id="KW-0809">Transit peptide</keyword>
<dbReference type="PANTHER" id="PTHR13068:SF151">
    <property type="entry name" value="TRANSCRIPTION TERMINATION FACTOR MTERF9, CHLOROPLASTIC"/>
    <property type="match status" value="1"/>
</dbReference>
<protein>
    <submittedName>
        <fullName evidence="4">mTERF domain-containing protein, mitochondrial</fullName>
    </submittedName>
</protein>
<dbReference type="InterPro" id="IPR038538">
    <property type="entry name" value="MTERF_sf"/>
</dbReference>
<name>A0A1Z5JR75_FISSO</name>
<accession>A0A1Z5JR75</accession>
<evidence type="ECO:0000256" key="1">
    <source>
        <dbReference type="ARBA" id="ARBA00007692"/>
    </source>
</evidence>
<dbReference type="GO" id="GO:0003676">
    <property type="term" value="F:nucleic acid binding"/>
    <property type="evidence" value="ECO:0007669"/>
    <property type="project" value="InterPro"/>
</dbReference>
<evidence type="ECO:0000313" key="5">
    <source>
        <dbReference type="Proteomes" id="UP000198406"/>
    </source>
</evidence>
<dbReference type="Gene3D" id="1.25.70.10">
    <property type="entry name" value="Transcription termination factor 3, mitochondrial"/>
    <property type="match status" value="2"/>
</dbReference>
<comment type="caution">
    <text evidence="4">The sequence shown here is derived from an EMBL/GenBank/DDBJ whole genome shotgun (WGS) entry which is preliminary data.</text>
</comment>
<reference evidence="4 5" key="1">
    <citation type="journal article" date="2015" name="Plant Cell">
        <title>Oil accumulation by the oleaginous diatom Fistulifera solaris as revealed by the genome and transcriptome.</title>
        <authorList>
            <person name="Tanaka T."/>
            <person name="Maeda Y."/>
            <person name="Veluchamy A."/>
            <person name="Tanaka M."/>
            <person name="Abida H."/>
            <person name="Marechal E."/>
            <person name="Bowler C."/>
            <person name="Muto M."/>
            <person name="Sunaga Y."/>
            <person name="Tanaka M."/>
            <person name="Yoshino T."/>
            <person name="Taniguchi T."/>
            <person name="Fukuda Y."/>
            <person name="Nemoto M."/>
            <person name="Matsumoto M."/>
            <person name="Wong P.S."/>
            <person name="Aburatani S."/>
            <person name="Fujibuchi W."/>
        </authorList>
    </citation>
    <scope>NUCLEOTIDE SEQUENCE [LARGE SCALE GENOMIC DNA]</scope>
    <source>
        <strain evidence="4 5">JPCC DA0580</strain>
    </source>
</reference>
<gene>
    <name evidence="4" type="ORF">FisN_7Lh248</name>
</gene>
<dbReference type="SMART" id="SM00733">
    <property type="entry name" value="Mterf"/>
    <property type="match status" value="10"/>
</dbReference>
<feature type="signal peptide" evidence="3">
    <location>
        <begin position="1"/>
        <end position="28"/>
    </location>
</feature>
<keyword evidence="3" id="KW-0732">Signal</keyword>